<feature type="compositionally biased region" description="Polar residues" evidence="1">
    <location>
        <begin position="479"/>
        <end position="489"/>
    </location>
</feature>
<feature type="compositionally biased region" description="Polar residues" evidence="1">
    <location>
        <begin position="92"/>
        <end position="106"/>
    </location>
</feature>
<feature type="compositionally biased region" description="Low complexity" evidence="1">
    <location>
        <begin position="605"/>
        <end position="614"/>
    </location>
</feature>
<feature type="compositionally biased region" description="Low complexity" evidence="1">
    <location>
        <begin position="58"/>
        <end position="91"/>
    </location>
</feature>
<sequence length="1189" mass="130408">VTVQGAPTQPPSCDITGSNKRRKKKRRRRRRRGGAEDGCSEESSSDEKELEEPMSVTSQESSSQDIESDSKQSTNTTTVNNDSSSSPPLSSCQTLTPTDNDASVKSPSVEKHTTAFVSHTLEEGNSSAPSIEKDACKHNCNFKSVVREQETPHFISEQTLDASKDKNKDLNSIQLSNDHNHTEELAEKQIQSNFSLSSQVGEEANEPSLDKNIPSNLSNEILAADSTTKSLQEVLIESNNELSSLEVISQCNGDIKSTGNESNIKVEDSSKLGKQKKSGKQSNLKHKKSTKGKEEKQKRSTKSTSSVINLDSAQRKSSKKKYECVVGLNDFTQEITVVVNGICSENGTNEEAEICSNFTTVNEPEISNLEYKNNLVTSMDGNEKKPLGTEDLAVSSQDKCEATGSSISINSGNETKKYDSLAESEKSNKTPPKPVRKEKIKSPPSKPLEMGSAQVKVDASSIEFCPISLRPDVPKSKPKTQQGPSFSQQFRGTTDVLDSITEALIKEPALQSTSRDTSTIKEKDTITLVKGIQSDVSRVDVGIKDLAASKERISDLHSCATLDVTSSLEVIPVPPPRCKKLNSSSKQLFNVSEPVGSDALEESSGDSTTSSTTQESEESVIELLSSTHSSPEEKPNQDLSSDEEENIIFTQKITEVKSEILDNKSIPPDKTEVCTPSISGPSVKDSSQTFVEEKPSIPSSLDLMKTSLDDKHYSLNSIEHIELYAERLSKNIVFEAVRESSKKRLTLPITEAVTRWLRSQSPEILSVPPPDDGTDSDASSEEQEQSEKSVEANGNQQQSTGQKNVFCNPLPVPSLENCHYLLINNDVNFSGYSDGTGRRVALNQNTTAYKNDNNEMTISMPVTFGDESLGFGEKDKIYLTNNSENHVHSESNGHGQNIDCISNPDVIFNEVDCSSVRRSTIKDKKLGGNSPNICQKQNKNNFSEDLKKKNTKVHLKNSENIDKKTNLNMMDDDDLSFTSDETLECEWDLWDCNPTKPPQPLPSLAMMLSNNNNPTPVDEMLAKTPDDYCSRMCDPTVSVAKYYSLGTLQTTKKNCTKTDSDSSNYSGGGGGGGDDDDDDDDDDDEVVDALKHFQHELEDDDDGLQTFTARNVQVQEKRHYGNPEIYKSHYGEGGQRINFDDTCLGSKYATSLSQQTCSAHMFHRKTSVLVSTLKGDGPFPCGGICCILQ</sequence>
<evidence type="ECO:0000256" key="1">
    <source>
        <dbReference type="SAM" id="MobiDB-lite"/>
    </source>
</evidence>
<feature type="compositionally biased region" description="Basic and acidic residues" evidence="1">
    <location>
        <begin position="178"/>
        <end position="187"/>
    </location>
</feature>
<organism evidence="2 3">
    <name type="scientific">Diploptera punctata</name>
    <name type="common">Pacific beetle cockroach</name>
    <dbReference type="NCBI Taxonomy" id="6984"/>
    <lineage>
        <taxon>Eukaryota</taxon>
        <taxon>Metazoa</taxon>
        <taxon>Ecdysozoa</taxon>
        <taxon>Arthropoda</taxon>
        <taxon>Hexapoda</taxon>
        <taxon>Insecta</taxon>
        <taxon>Pterygota</taxon>
        <taxon>Neoptera</taxon>
        <taxon>Polyneoptera</taxon>
        <taxon>Dictyoptera</taxon>
        <taxon>Blattodea</taxon>
        <taxon>Blaberoidea</taxon>
        <taxon>Blaberidae</taxon>
        <taxon>Diplopterinae</taxon>
        <taxon>Diploptera</taxon>
    </lineage>
</organism>
<dbReference type="AlphaFoldDB" id="A0AAD8EAA5"/>
<reference evidence="2" key="1">
    <citation type="journal article" date="2023" name="IScience">
        <title>Live-bearing cockroach genome reveals convergent evolutionary mechanisms linked to viviparity in insects and beyond.</title>
        <authorList>
            <person name="Fouks B."/>
            <person name="Harrison M.C."/>
            <person name="Mikhailova A.A."/>
            <person name="Marchal E."/>
            <person name="English S."/>
            <person name="Carruthers M."/>
            <person name="Jennings E.C."/>
            <person name="Chiamaka E.L."/>
            <person name="Frigard R.A."/>
            <person name="Pippel M."/>
            <person name="Attardo G.M."/>
            <person name="Benoit J.B."/>
            <person name="Bornberg-Bauer E."/>
            <person name="Tobe S.S."/>
        </authorList>
    </citation>
    <scope>NUCLEOTIDE SEQUENCE</scope>
    <source>
        <strain evidence="2">Stay&amp;Tobe</strain>
    </source>
</reference>
<feature type="compositionally biased region" description="Polar residues" evidence="1">
    <location>
        <begin position="674"/>
        <end position="690"/>
    </location>
</feature>
<feature type="compositionally biased region" description="Acidic residues" evidence="1">
    <location>
        <begin position="1073"/>
        <end position="1084"/>
    </location>
</feature>
<feature type="compositionally biased region" description="Basic residues" evidence="1">
    <location>
        <begin position="273"/>
        <end position="290"/>
    </location>
</feature>
<feature type="region of interest" description="Disordered" evidence="1">
    <location>
        <begin position="660"/>
        <end position="695"/>
    </location>
</feature>
<reference evidence="2" key="2">
    <citation type="submission" date="2023-05" db="EMBL/GenBank/DDBJ databases">
        <authorList>
            <person name="Fouks B."/>
        </authorList>
    </citation>
    <scope>NUCLEOTIDE SEQUENCE</scope>
    <source>
        <strain evidence="2">Stay&amp;Tobe</strain>
        <tissue evidence="2">Testes</tissue>
    </source>
</reference>
<feature type="compositionally biased region" description="Basic residues" evidence="1">
    <location>
        <begin position="19"/>
        <end position="32"/>
    </location>
</feature>
<feature type="region of interest" description="Disordered" evidence="1">
    <location>
        <begin position="256"/>
        <end position="312"/>
    </location>
</feature>
<dbReference type="EMBL" id="JASPKZ010007766">
    <property type="protein sequence ID" value="KAJ9582686.1"/>
    <property type="molecule type" value="Genomic_DNA"/>
</dbReference>
<gene>
    <name evidence="2" type="ORF">L9F63_022969</name>
</gene>
<feature type="region of interest" description="Disordered" evidence="1">
    <location>
        <begin position="1"/>
        <end position="133"/>
    </location>
</feature>
<feature type="region of interest" description="Disordered" evidence="1">
    <location>
        <begin position="760"/>
        <end position="805"/>
    </location>
</feature>
<keyword evidence="3" id="KW-1185">Reference proteome</keyword>
<feature type="compositionally biased region" description="Polar residues" evidence="1">
    <location>
        <begin position="189"/>
        <end position="200"/>
    </location>
</feature>
<feature type="compositionally biased region" description="Polar residues" evidence="1">
    <location>
        <begin position="793"/>
        <end position="805"/>
    </location>
</feature>
<feature type="compositionally biased region" description="Acidic residues" evidence="1">
    <location>
        <begin position="38"/>
        <end position="52"/>
    </location>
</feature>
<evidence type="ECO:0000313" key="3">
    <source>
        <dbReference type="Proteomes" id="UP001233999"/>
    </source>
</evidence>
<feature type="compositionally biased region" description="Basic and acidic residues" evidence="1">
    <location>
        <begin position="414"/>
        <end position="428"/>
    </location>
</feature>
<proteinExistence type="predicted"/>
<name>A0AAD8EAA5_DIPPU</name>
<accession>A0AAD8EAA5</accession>
<dbReference type="Proteomes" id="UP001233999">
    <property type="component" value="Unassembled WGS sequence"/>
</dbReference>
<protein>
    <submittedName>
        <fullName evidence="2">Uncharacterized protein</fullName>
    </submittedName>
</protein>
<comment type="caution">
    <text evidence="2">The sequence shown here is derived from an EMBL/GenBank/DDBJ whole genome shotgun (WGS) entry which is preliminary data.</text>
</comment>
<feature type="non-terminal residue" evidence="2">
    <location>
        <position position="1"/>
    </location>
</feature>
<feature type="compositionally biased region" description="Basic and acidic residues" evidence="1">
    <location>
        <begin position="660"/>
        <end position="672"/>
    </location>
</feature>
<feature type="region of interest" description="Disordered" evidence="1">
    <location>
        <begin position="147"/>
        <end position="214"/>
    </location>
</feature>
<feature type="region of interest" description="Disordered" evidence="1">
    <location>
        <begin position="394"/>
        <end position="453"/>
    </location>
</feature>
<feature type="compositionally biased region" description="Acidic residues" evidence="1">
    <location>
        <begin position="772"/>
        <end position="784"/>
    </location>
</feature>
<feature type="region of interest" description="Disordered" evidence="1">
    <location>
        <begin position="468"/>
        <end position="489"/>
    </location>
</feature>
<evidence type="ECO:0000313" key="2">
    <source>
        <dbReference type="EMBL" id="KAJ9582686.1"/>
    </source>
</evidence>
<feature type="compositionally biased region" description="Polar residues" evidence="1">
    <location>
        <begin position="403"/>
        <end position="413"/>
    </location>
</feature>
<feature type="region of interest" description="Disordered" evidence="1">
    <location>
        <begin position="1053"/>
        <end position="1084"/>
    </location>
</feature>
<feature type="compositionally biased region" description="Polar residues" evidence="1">
    <location>
        <begin position="302"/>
        <end position="312"/>
    </location>
</feature>
<feature type="region of interest" description="Disordered" evidence="1">
    <location>
        <begin position="590"/>
        <end position="645"/>
    </location>
</feature>